<protein>
    <recommendedName>
        <fullName evidence="4">DUF2933 family protein</fullName>
    </recommendedName>
</protein>
<keyword evidence="1" id="KW-1133">Transmembrane helix</keyword>
<feature type="transmembrane region" description="Helical" evidence="1">
    <location>
        <begin position="5"/>
        <end position="23"/>
    </location>
</feature>
<name>A0ABY7WRK4_9LACO</name>
<evidence type="ECO:0000256" key="1">
    <source>
        <dbReference type="SAM" id="Phobius"/>
    </source>
</evidence>
<accession>A0ABY7WRK4</accession>
<gene>
    <name evidence="2" type="ORF">PQ472_00820</name>
</gene>
<keyword evidence="1" id="KW-0812">Transmembrane</keyword>
<proteinExistence type="predicted"/>
<sequence length="53" mass="5991">MQKATLIIAIIFYLVSLIALITMHSMFAMYMMVIGMLIECGGHLSAMYAHKMH</sequence>
<dbReference type="Proteomes" id="UP001220377">
    <property type="component" value="Chromosome"/>
</dbReference>
<evidence type="ECO:0000313" key="2">
    <source>
        <dbReference type="EMBL" id="WDF82815.1"/>
    </source>
</evidence>
<reference evidence="2 3" key="1">
    <citation type="submission" date="2023-02" db="EMBL/GenBank/DDBJ databases">
        <title>Genome sequence of Lacticaseibacillus sp. KACC 23028.</title>
        <authorList>
            <person name="Kim S."/>
            <person name="Heo J."/>
            <person name="Kwon S.-W."/>
        </authorList>
    </citation>
    <scope>NUCLEOTIDE SEQUENCE [LARGE SCALE GENOMIC DNA]</scope>
    <source>
        <strain evidence="2 3">KACC 23028</strain>
    </source>
</reference>
<dbReference type="EMBL" id="CP117884">
    <property type="protein sequence ID" value="WDF82815.1"/>
    <property type="molecule type" value="Genomic_DNA"/>
</dbReference>
<evidence type="ECO:0000313" key="3">
    <source>
        <dbReference type="Proteomes" id="UP001220377"/>
    </source>
</evidence>
<dbReference type="RefSeq" id="WP_274260529.1">
    <property type="nucleotide sequence ID" value="NZ_CP117884.1"/>
</dbReference>
<keyword evidence="1" id="KW-0472">Membrane</keyword>
<organism evidence="2 3">
    <name type="scientific">Lacticaseibacillus pabuli</name>
    <dbReference type="NCBI Taxonomy" id="3025672"/>
    <lineage>
        <taxon>Bacteria</taxon>
        <taxon>Bacillati</taxon>
        <taxon>Bacillota</taxon>
        <taxon>Bacilli</taxon>
        <taxon>Lactobacillales</taxon>
        <taxon>Lactobacillaceae</taxon>
        <taxon>Lacticaseibacillus</taxon>
    </lineage>
</organism>
<keyword evidence="3" id="KW-1185">Reference proteome</keyword>
<evidence type="ECO:0008006" key="4">
    <source>
        <dbReference type="Google" id="ProtNLM"/>
    </source>
</evidence>